<reference evidence="3 4" key="1">
    <citation type="submission" date="2024-02" db="EMBL/GenBank/DDBJ databases">
        <authorList>
            <person name="Vignale AGUSTIN F."/>
            <person name="Sosa J E."/>
            <person name="Modenutti C."/>
        </authorList>
    </citation>
    <scope>NUCLEOTIDE SEQUENCE [LARGE SCALE GENOMIC DNA]</scope>
</reference>
<dbReference type="PANTHER" id="PTHR24213">
    <property type="entry name" value="ACTIN-BINDING LIM PROTEIN"/>
    <property type="match status" value="1"/>
</dbReference>
<feature type="compositionally biased region" description="Polar residues" evidence="1">
    <location>
        <begin position="86"/>
        <end position="97"/>
    </location>
</feature>
<feature type="compositionally biased region" description="Low complexity" evidence="1">
    <location>
        <begin position="47"/>
        <end position="61"/>
    </location>
</feature>
<dbReference type="InterPro" id="IPR051618">
    <property type="entry name" value="Actin-binding_LIM"/>
</dbReference>
<evidence type="ECO:0000313" key="3">
    <source>
        <dbReference type="EMBL" id="CAK9182410.1"/>
    </source>
</evidence>
<dbReference type="SMART" id="SM00153">
    <property type="entry name" value="VHP"/>
    <property type="match status" value="1"/>
</dbReference>
<feature type="region of interest" description="Disordered" evidence="1">
    <location>
        <begin position="24"/>
        <end position="145"/>
    </location>
</feature>
<dbReference type="SUPFAM" id="SSF47050">
    <property type="entry name" value="VHP, Villin headpiece domain"/>
    <property type="match status" value="1"/>
</dbReference>
<evidence type="ECO:0000256" key="1">
    <source>
        <dbReference type="SAM" id="MobiDB-lite"/>
    </source>
</evidence>
<dbReference type="AlphaFoldDB" id="A0ABC8UMW6"/>
<organism evidence="3 4">
    <name type="scientific">Ilex paraguariensis</name>
    <name type="common">yerba mate</name>
    <dbReference type="NCBI Taxonomy" id="185542"/>
    <lineage>
        <taxon>Eukaryota</taxon>
        <taxon>Viridiplantae</taxon>
        <taxon>Streptophyta</taxon>
        <taxon>Embryophyta</taxon>
        <taxon>Tracheophyta</taxon>
        <taxon>Spermatophyta</taxon>
        <taxon>Magnoliopsida</taxon>
        <taxon>eudicotyledons</taxon>
        <taxon>Gunneridae</taxon>
        <taxon>Pentapetalae</taxon>
        <taxon>asterids</taxon>
        <taxon>campanulids</taxon>
        <taxon>Aquifoliales</taxon>
        <taxon>Aquifoliaceae</taxon>
        <taxon>Ilex</taxon>
    </lineage>
</organism>
<dbReference type="Gene3D" id="1.10.950.10">
    <property type="entry name" value="Villin headpiece domain"/>
    <property type="match status" value="1"/>
</dbReference>
<feature type="domain" description="HP" evidence="2">
    <location>
        <begin position="131"/>
        <end position="196"/>
    </location>
</feature>
<feature type="compositionally biased region" description="Acidic residues" evidence="1">
    <location>
        <begin position="113"/>
        <end position="130"/>
    </location>
</feature>
<protein>
    <recommendedName>
        <fullName evidence="2">HP domain-containing protein</fullName>
    </recommendedName>
</protein>
<sequence>MEDKSNGTNQGGPTQRASALAALNSAFTSPSGAKSAAAWRPSGRGQGSQRAAAVAALSSVLTAEKKRSPEASPARSSRSPPAEASQPVSEAVDSNESSEVKDTEIVELVSETNGDESEPNPGAEQDEDGSESSQSTFSYEQLKAKSNSPVTGIDFKRREAYLSDEEFLAVLGMTKEAFYKLPKWKQDVHKKKVDLF</sequence>
<feature type="compositionally biased region" description="Polar residues" evidence="1">
    <location>
        <begin position="136"/>
        <end position="145"/>
    </location>
</feature>
<proteinExistence type="predicted"/>
<comment type="caution">
    <text evidence="3">The sequence shown here is derived from an EMBL/GenBank/DDBJ whole genome shotgun (WGS) entry which is preliminary data.</text>
</comment>
<keyword evidence="4" id="KW-1185">Reference proteome</keyword>
<dbReference type="InterPro" id="IPR036886">
    <property type="entry name" value="Villin_headpiece_dom_sf"/>
</dbReference>
<dbReference type="PANTHER" id="PTHR24213:SF9">
    <property type="entry name" value="UNCOORDINATED 115A, ISOFORM B-RELATED"/>
    <property type="match status" value="1"/>
</dbReference>
<dbReference type="Proteomes" id="UP001642360">
    <property type="component" value="Unassembled WGS sequence"/>
</dbReference>
<evidence type="ECO:0000259" key="2">
    <source>
        <dbReference type="PROSITE" id="PS51089"/>
    </source>
</evidence>
<feature type="compositionally biased region" description="Low complexity" evidence="1">
    <location>
        <begin position="70"/>
        <end position="85"/>
    </location>
</feature>
<dbReference type="Pfam" id="PF02209">
    <property type="entry name" value="VHP"/>
    <property type="match status" value="1"/>
</dbReference>
<dbReference type="EMBL" id="CAUOFW020008335">
    <property type="protein sequence ID" value="CAK9182410.1"/>
    <property type="molecule type" value="Genomic_DNA"/>
</dbReference>
<name>A0ABC8UMW6_9AQUA</name>
<evidence type="ECO:0000313" key="4">
    <source>
        <dbReference type="Proteomes" id="UP001642360"/>
    </source>
</evidence>
<accession>A0ABC8UMW6</accession>
<gene>
    <name evidence="3" type="ORF">ILEXP_LOCUS52556</name>
</gene>
<dbReference type="PROSITE" id="PS51089">
    <property type="entry name" value="HP"/>
    <property type="match status" value="1"/>
</dbReference>
<dbReference type="InterPro" id="IPR003128">
    <property type="entry name" value="Villin_headpiece"/>
</dbReference>